<keyword evidence="2" id="KW-1133">Transmembrane helix</keyword>
<dbReference type="Proteomes" id="UP000800981">
    <property type="component" value="Unassembled WGS sequence"/>
</dbReference>
<evidence type="ECO:0000256" key="2">
    <source>
        <dbReference type="SAM" id="Phobius"/>
    </source>
</evidence>
<feature type="transmembrane region" description="Helical" evidence="2">
    <location>
        <begin position="39"/>
        <end position="58"/>
    </location>
</feature>
<dbReference type="EMBL" id="JAANNP010000002">
    <property type="protein sequence ID" value="NHC13457.1"/>
    <property type="molecule type" value="Genomic_DNA"/>
</dbReference>
<evidence type="ECO:0008006" key="5">
    <source>
        <dbReference type="Google" id="ProtNLM"/>
    </source>
</evidence>
<accession>A0ABX0GUW6</accession>
<feature type="transmembrane region" description="Helical" evidence="2">
    <location>
        <begin position="121"/>
        <end position="138"/>
    </location>
</feature>
<gene>
    <name evidence="3" type="ORF">G9H71_06635</name>
</gene>
<comment type="caution">
    <text evidence="3">The sequence shown here is derived from an EMBL/GenBank/DDBJ whole genome shotgun (WGS) entry which is preliminary data.</text>
</comment>
<feature type="transmembrane region" description="Helical" evidence="2">
    <location>
        <begin position="198"/>
        <end position="222"/>
    </location>
</feature>
<evidence type="ECO:0000313" key="3">
    <source>
        <dbReference type="EMBL" id="NHC13457.1"/>
    </source>
</evidence>
<organism evidence="3 4">
    <name type="scientific">Motilibacter deserti</name>
    <dbReference type="NCBI Taxonomy" id="2714956"/>
    <lineage>
        <taxon>Bacteria</taxon>
        <taxon>Bacillati</taxon>
        <taxon>Actinomycetota</taxon>
        <taxon>Actinomycetes</taxon>
        <taxon>Motilibacterales</taxon>
        <taxon>Motilibacteraceae</taxon>
        <taxon>Motilibacter</taxon>
    </lineage>
</organism>
<feature type="region of interest" description="Disordered" evidence="1">
    <location>
        <begin position="1"/>
        <end position="31"/>
    </location>
</feature>
<feature type="transmembrane region" description="Helical" evidence="2">
    <location>
        <begin position="167"/>
        <end position="186"/>
    </location>
</feature>
<keyword evidence="2" id="KW-0812">Transmembrane</keyword>
<reference evidence="3 4" key="1">
    <citation type="submission" date="2020-03" db="EMBL/GenBank/DDBJ databases">
        <title>Two novel Motilibacter sp.</title>
        <authorList>
            <person name="Liu S."/>
        </authorList>
    </citation>
    <scope>NUCLEOTIDE SEQUENCE [LARGE SCALE GENOMIC DNA]</scope>
    <source>
        <strain evidence="3 4">E257</strain>
    </source>
</reference>
<evidence type="ECO:0000313" key="4">
    <source>
        <dbReference type="Proteomes" id="UP000800981"/>
    </source>
</evidence>
<feature type="transmembrane region" description="Helical" evidence="2">
    <location>
        <begin position="311"/>
        <end position="328"/>
    </location>
</feature>
<feature type="transmembrane region" description="Helical" evidence="2">
    <location>
        <begin position="366"/>
        <end position="390"/>
    </location>
</feature>
<proteinExistence type="predicted"/>
<keyword evidence="2" id="KW-0472">Membrane</keyword>
<feature type="transmembrane region" description="Helical" evidence="2">
    <location>
        <begin position="234"/>
        <end position="255"/>
    </location>
</feature>
<keyword evidence="4" id="KW-1185">Reference proteome</keyword>
<protein>
    <recommendedName>
        <fullName evidence="5">Dolichyl-phosphate-mannose-protein mannosyltransferase</fullName>
    </recommendedName>
</protein>
<feature type="transmembrane region" description="Helical" evidence="2">
    <location>
        <begin position="334"/>
        <end position="354"/>
    </location>
</feature>
<feature type="region of interest" description="Disordered" evidence="1">
    <location>
        <begin position="658"/>
        <end position="687"/>
    </location>
</feature>
<name>A0ABX0GUW6_9ACTN</name>
<dbReference type="RefSeq" id="WP_166279892.1">
    <property type="nucleotide sequence ID" value="NZ_JAANNP010000002.1"/>
</dbReference>
<evidence type="ECO:0000256" key="1">
    <source>
        <dbReference type="SAM" id="MobiDB-lite"/>
    </source>
</evidence>
<sequence>MTALAPSPAHMRPGRAPSGPAPAGPAPGGSPRGTARRDLFLVLAVSAAAGVVSAIGLARAPARTSAEGALAASAYAVAQGDGLGPGRLDAPPLAALQVGGWEAIASALPGWDGALGAGREALLVLHVAAVALTVLLARRVGLPRVAALGAGLVLALSPLAVEESRRVTAAGAATPWMLVALVLAAGQTRLPLRLAASAAALAVAVLTAPVTVLAVPVAGWLAWRAAGPGRRHVLLVPTAVLLAAGGGYAAAARAYSLWPRGRQGWPWPAPGAEGLGAGRALDGVREWAAADPVLAVATAVAALLALRARDLRPLAVLLSVLLLVPFTTGAPPAHVVPALPVAAVLVTGVVVAEARRARQRPDHAAGRWLPALCVGFAACLAVLAAAVSWAPALRTLLDGDADAAYRSAAAWVLSDLPPDARVVTDEALLPELVAADRPGAVAGYADVDGSDRDARSWRGFDAVVVTPALRARLASAGPAGATGTVGTPVSAENAAADIGVLAAVRNSSLLAVFDSSDGPVEIRRIEASGSTAATDAQRADTAARVQAGSALAQNPRLDAPPAALRALAAGRVDSRVLTVLALALGEQRLRLAGFPSAPGEPATAPARSMTVTAVDGRQVAGQTPATRRLLDVLRAQPAPYSPRLDLAAGRLVVTFAAPSPLGLLPPPDDPTDEPDFGFSPATPTEDS</sequence>